<dbReference type="Proteomes" id="UP000265955">
    <property type="component" value="Unassembled WGS sequence"/>
</dbReference>
<evidence type="ECO:0000313" key="2">
    <source>
        <dbReference type="Proteomes" id="UP000265955"/>
    </source>
</evidence>
<dbReference type="RefSeq" id="WP_119769029.1">
    <property type="nucleotide sequence ID" value="NZ_QYUO01000001.1"/>
</dbReference>
<dbReference type="OrthoDB" id="8781782at2"/>
<gene>
    <name evidence="1" type="ORF">D3871_11580</name>
</gene>
<organism evidence="1 2">
    <name type="scientific">Noviherbaspirillum saxi</name>
    <dbReference type="NCBI Taxonomy" id="2320863"/>
    <lineage>
        <taxon>Bacteria</taxon>
        <taxon>Pseudomonadati</taxon>
        <taxon>Pseudomonadota</taxon>
        <taxon>Betaproteobacteria</taxon>
        <taxon>Burkholderiales</taxon>
        <taxon>Oxalobacteraceae</taxon>
        <taxon>Noviherbaspirillum</taxon>
    </lineage>
</organism>
<sequence length="146" mass="16296">MSVRTLEAERQAILERMRLRRENYRRMLTDGDELGQIPYGQEIQVDHSFAQSYTPALRPVPAHPEPPDVFPRSTIMRVLKRHPVYCALGVAAIIAIGPKRIARTAMTSGATLTALTARNQSNTDLIGRLITMAGAYMQGRSNTHPK</sequence>
<dbReference type="AlphaFoldDB" id="A0A3A3FUT2"/>
<protein>
    <submittedName>
        <fullName evidence="1">Uncharacterized protein</fullName>
    </submittedName>
</protein>
<dbReference type="EMBL" id="QYUO01000001">
    <property type="protein sequence ID" value="RJF99084.1"/>
    <property type="molecule type" value="Genomic_DNA"/>
</dbReference>
<accession>A0A3A3FUT2</accession>
<keyword evidence="2" id="KW-1185">Reference proteome</keyword>
<name>A0A3A3FUT2_9BURK</name>
<evidence type="ECO:0000313" key="1">
    <source>
        <dbReference type="EMBL" id="RJF99084.1"/>
    </source>
</evidence>
<proteinExistence type="predicted"/>
<comment type="caution">
    <text evidence="1">The sequence shown here is derived from an EMBL/GenBank/DDBJ whole genome shotgun (WGS) entry which is preliminary data.</text>
</comment>
<reference evidence="2" key="1">
    <citation type="submission" date="2018-09" db="EMBL/GenBank/DDBJ databases">
        <authorList>
            <person name="Zhu H."/>
        </authorList>
    </citation>
    <scope>NUCLEOTIDE SEQUENCE [LARGE SCALE GENOMIC DNA]</scope>
    <source>
        <strain evidence="2">K1R23-30</strain>
    </source>
</reference>